<protein>
    <submittedName>
        <fullName evidence="1">Uncharacterized protein</fullName>
    </submittedName>
</protein>
<organism evidence="1 2">
    <name type="scientific">Helianthus annuus</name>
    <name type="common">Common sunflower</name>
    <dbReference type="NCBI Taxonomy" id="4232"/>
    <lineage>
        <taxon>Eukaryota</taxon>
        <taxon>Viridiplantae</taxon>
        <taxon>Streptophyta</taxon>
        <taxon>Embryophyta</taxon>
        <taxon>Tracheophyta</taxon>
        <taxon>Spermatophyta</taxon>
        <taxon>Magnoliopsida</taxon>
        <taxon>eudicotyledons</taxon>
        <taxon>Gunneridae</taxon>
        <taxon>Pentapetalae</taxon>
        <taxon>asterids</taxon>
        <taxon>campanulids</taxon>
        <taxon>Asterales</taxon>
        <taxon>Asteraceae</taxon>
        <taxon>Asteroideae</taxon>
        <taxon>Heliantheae alliance</taxon>
        <taxon>Heliantheae</taxon>
        <taxon>Helianthus</taxon>
    </lineage>
</organism>
<sequence>MASICAPSRHLTPPSTLEKSVPPGYLKFISNLENEILNASIEKEILKIEVMRAQLMINIRQ</sequence>
<evidence type="ECO:0000313" key="1">
    <source>
        <dbReference type="EMBL" id="KAF5810157.1"/>
    </source>
</evidence>
<proteinExistence type="predicted"/>
<reference evidence="1" key="2">
    <citation type="submission" date="2020-06" db="EMBL/GenBank/DDBJ databases">
        <title>Helianthus annuus Genome sequencing and assembly Release 2.</title>
        <authorList>
            <person name="Gouzy J."/>
            <person name="Langlade N."/>
            <person name="Munos S."/>
        </authorList>
    </citation>
    <scope>NUCLEOTIDE SEQUENCE</scope>
    <source>
        <tissue evidence="1">Leaves</tissue>
    </source>
</reference>
<dbReference type="Gramene" id="mRNA:HanXRQr2_Chr04g0166121">
    <property type="protein sequence ID" value="CDS:HanXRQr2_Chr04g0166121.1"/>
    <property type="gene ID" value="HanXRQr2_Chr04g0166121"/>
</dbReference>
<keyword evidence="2" id="KW-1185">Reference proteome</keyword>
<dbReference type="Proteomes" id="UP000215914">
    <property type="component" value="Unassembled WGS sequence"/>
</dbReference>
<comment type="caution">
    <text evidence="1">The sequence shown here is derived from an EMBL/GenBank/DDBJ whole genome shotgun (WGS) entry which is preliminary data.</text>
</comment>
<gene>
    <name evidence="1" type="ORF">HanXRQr2_Chr04g0166121</name>
</gene>
<reference evidence="1" key="1">
    <citation type="journal article" date="2017" name="Nature">
        <title>The sunflower genome provides insights into oil metabolism, flowering and Asterid evolution.</title>
        <authorList>
            <person name="Badouin H."/>
            <person name="Gouzy J."/>
            <person name="Grassa C.J."/>
            <person name="Murat F."/>
            <person name="Staton S.E."/>
            <person name="Cottret L."/>
            <person name="Lelandais-Briere C."/>
            <person name="Owens G.L."/>
            <person name="Carrere S."/>
            <person name="Mayjonade B."/>
            <person name="Legrand L."/>
            <person name="Gill N."/>
            <person name="Kane N.C."/>
            <person name="Bowers J.E."/>
            <person name="Hubner S."/>
            <person name="Bellec A."/>
            <person name="Berard A."/>
            <person name="Berges H."/>
            <person name="Blanchet N."/>
            <person name="Boniface M.C."/>
            <person name="Brunel D."/>
            <person name="Catrice O."/>
            <person name="Chaidir N."/>
            <person name="Claudel C."/>
            <person name="Donnadieu C."/>
            <person name="Faraut T."/>
            <person name="Fievet G."/>
            <person name="Helmstetter N."/>
            <person name="King M."/>
            <person name="Knapp S.J."/>
            <person name="Lai Z."/>
            <person name="Le Paslier M.C."/>
            <person name="Lippi Y."/>
            <person name="Lorenzon L."/>
            <person name="Mandel J.R."/>
            <person name="Marage G."/>
            <person name="Marchand G."/>
            <person name="Marquand E."/>
            <person name="Bret-Mestries E."/>
            <person name="Morien E."/>
            <person name="Nambeesan S."/>
            <person name="Nguyen T."/>
            <person name="Pegot-Espagnet P."/>
            <person name="Pouilly N."/>
            <person name="Raftis F."/>
            <person name="Sallet E."/>
            <person name="Schiex T."/>
            <person name="Thomas J."/>
            <person name="Vandecasteele C."/>
            <person name="Vares D."/>
            <person name="Vear F."/>
            <person name="Vautrin S."/>
            <person name="Crespi M."/>
            <person name="Mangin B."/>
            <person name="Burke J.M."/>
            <person name="Salse J."/>
            <person name="Munos S."/>
            <person name="Vincourt P."/>
            <person name="Rieseberg L.H."/>
            <person name="Langlade N.B."/>
        </authorList>
    </citation>
    <scope>NUCLEOTIDE SEQUENCE</scope>
    <source>
        <tissue evidence="1">Leaves</tissue>
    </source>
</reference>
<dbReference type="AlphaFoldDB" id="A0A9K3NR97"/>
<evidence type="ECO:0000313" key="2">
    <source>
        <dbReference type="Proteomes" id="UP000215914"/>
    </source>
</evidence>
<dbReference type="EMBL" id="MNCJ02000319">
    <property type="protein sequence ID" value="KAF5810157.1"/>
    <property type="molecule type" value="Genomic_DNA"/>
</dbReference>
<accession>A0A9K3NR97</accession>
<name>A0A9K3NR97_HELAN</name>